<dbReference type="SMART" id="SM01321">
    <property type="entry name" value="Y1_Tnp"/>
    <property type="match status" value="1"/>
</dbReference>
<dbReference type="PANTHER" id="PTHR34322">
    <property type="entry name" value="TRANSPOSASE, Y1_TNP DOMAIN-CONTAINING"/>
    <property type="match status" value="1"/>
</dbReference>
<dbReference type="KEGG" id="vih:AB0763_02540"/>
<reference evidence="2" key="1">
    <citation type="submission" date="2024-07" db="EMBL/GenBank/DDBJ databases">
        <title>Genome Analysis of a Potential Novel Vibrio Species Secreting pH- and Thermo-stable Alginate Lyase and its Application in Producing Alginate Oligosaccharides.</title>
        <authorList>
            <person name="Huang H."/>
            <person name="Bao K."/>
        </authorList>
    </citation>
    <scope>NUCLEOTIDE SEQUENCE</scope>
    <source>
        <strain evidence="2">HB236076</strain>
    </source>
</reference>
<evidence type="ECO:0000259" key="1">
    <source>
        <dbReference type="SMART" id="SM01321"/>
    </source>
</evidence>
<name>A0AB39HEM9_9VIBR</name>
<dbReference type="EMBL" id="CP162601">
    <property type="protein sequence ID" value="XDK25543.1"/>
    <property type="molecule type" value="Genomic_DNA"/>
</dbReference>
<dbReference type="Gene3D" id="3.30.70.1290">
    <property type="entry name" value="Transposase IS200-like"/>
    <property type="match status" value="1"/>
</dbReference>
<dbReference type="InterPro" id="IPR002686">
    <property type="entry name" value="Transposase_17"/>
</dbReference>
<dbReference type="RefSeq" id="WP_306100985.1">
    <property type="nucleotide sequence ID" value="NZ_CP162601.1"/>
</dbReference>
<dbReference type="SUPFAM" id="SSF143422">
    <property type="entry name" value="Transposase IS200-like"/>
    <property type="match status" value="1"/>
</dbReference>
<evidence type="ECO:0000313" key="2">
    <source>
        <dbReference type="EMBL" id="XDK25543.1"/>
    </source>
</evidence>
<dbReference type="GO" id="GO:0003677">
    <property type="term" value="F:DNA binding"/>
    <property type="evidence" value="ECO:0007669"/>
    <property type="project" value="InterPro"/>
</dbReference>
<dbReference type="GO" id="GO:0004803">
    <property type="term" value="F:transposase activity"/>
    <property type="evidence" value="ECO:0007669"/>
    <property type="project" value="InterPro"/>
</dbReference>
<feature type="domain" description="Transposase IS200-like" evidence="1">
    <location>
        <begin position="13"/>
        <end position="187"/>
    </location>
</feature>
<gene>
    <name evidence="2" type="ORF">AB0763_02540</name>
</gene>
<sequence length="319" mass="36948">MTTARKHQVRPDVTPYYHCTSRCVRRSFLCGVDEVSGQSFEHRRGWIEERLWALSSVFCIDICAYAIMSNHYHLVLHLNTTKAQNLSDKEVITRWKKLHTIPPSLLLILKKDTLDEGEKALLSKHLTTWRQRLSSLSWFMREMNMGIAQLANKEDRCTGHFWEGRYKSQALLDETALISAMAYADLNPVRAQIANTPEQSEYTSIKLRCWASTHHTYQPKQLAPLSVHPLKGEHFTIPFNLKDYFNFVDWVGRIVRDDKPGAIAKNTPNILSRLQWPVESYSSAYQCFGKKGVHWVGCKESVDRAQSILKRKRMKALRL</sequence>
<dbReference type="GO" id="GO:0006313">
    <property type="term" value="P:DNA transposition"/>
    <property type="evidence" value="ECO:0007669"/>
    <property type="project" value="InterPro"/>
</dbReference>
<dbReference type="PANTHER" id="PTHR34322:SF2">
    <property type="entry name" value="TRANSPOSASE IS200-LIKE DOMAIN-CONTAINING PROTEIN"/>
    <property type="match status" value="1"/>
</dbReference>
<organism evidence="2">
    <name type="scientific">Vibrio sp. HB236076</name>
    <dbReference type="NCBI Taxonomy" id="3232307"/>
    <lineage>
        <taxon>Bacteria</taxon>
        <taxon>Pseudomonadati</taxon>
        <taxon>Pseudomonadota</taxon>
        <taxon>Gammaproteobacteria</taxon>
        <taxon>Vibrionales</taxon>
        <taxon>Vibrionaceae</taxon>
        <taxon>Vibrio</taxon>
    </lineage>
</organism>
<dbReference type="InterPro" id="IPR036515">
    <property type="entry name" value="Transposase_17_sf"/>
</dbReference>
<protein>
    <submittedName>
        <fullName evidence="2">Transposase</fullName>
    </submittedName>
</protein>
<proteinExistence type="predicted"/>
<dbReference type="AlphaFoldDB" id="A0AB39HEM9"/>
<accession>A0AB39HEM9</accession>